<name>A0ABM8VTX1_9BACL</name>
<sequence>MNGNFLLYPYHNEIVKPSGSCLEFWHLEDLPEKRLQVFSVNYEDEAQVEAELRVYQRGLLKRKNLRSKSHANI</sequence>
<comment type="caution">
    <text evidence="1">The sequence shown here is derived from an EMBL/GenBank/DDBJ whole genome shotgun (WGS) entry which is preliminary data.</text>
</comment>
<evidence type="ECO:0000313" key="1">
    <source>
        <dbReference type="EMBL" id="CAG7658383.1"/>
    </source>
</evidence>
<protein>
    <submittedName>
        <fullName evidence="1">Uncharacterized protein</fullName>
    </submittedName>
</protein>
<organism evidence="1 2">
    <name type="scientific">Paenibacillus allorhizosphaerae</name>
    <dbReference type="NCBI Taxonomy" id="2849866"/>
    <lineage>
        <taxon>Bacteria</taxon>
        <taxon>Bacillati</taxon>
        <taxon>Bacillota</taxon>
        <taxon>Bacilli</taxon>
        <taxon>Bacillales</taxon>
        <taxon>Paenibacillaceae</taxon>
        <taxon>Paenibacillus</taxon>
    </lineage>
</organism>
<gene>
    <name evidence="1" type="ORF">PAECIP111802_07028</name>
</gene>
<reference evidence="1 2" key="1">
    <citation type="submission" date="2021-06" db="EMBL/GenBank/DDBJ databases">
        <authorList>
            <person name="Criscuolo A."/>
        </authorList>
    </citation>
    <scope>NUCLEOTIDE SEQUENCE [LARGE SCALE GENOMIC DNA]</scope>
    <source>
        <strain evidence="2">CIP 111802</strain>
    </source>
</reference>
<evidence type="ECO:0000313" key="2">
    <source>
        <dbReference type="Proteomes" id="UP000730618"/>
    </source>
</evidence>
<keyword evidence="2" id="KW-1185">Reference proteome</keyword>
<accession>A0ABM8VTX1</accession>
<dbReference type="EMBL" id="CAJVCE010000042">
    <property type="protein sequence ID" value="CAG7658383.1"/>
    <property type="molecule type" value="Genomic_DNA"/>
</dbReference>
<proteinExistence type="predicted"/>
<dbReference type="Proteomes" id="UP000730618">
    <property type="component" value="Unassembled WGS sequence"/>
</dbReference>